<sequence>MPGQHRLAESPLIISERAAGRSLLSGACRNFKAIPTTEDQDGKFCEFWNDHETSFMSTQKKTNIWRRFSTIFISSFFHFPTLLLLYILFDIALGVFRAY</sequence>
<keyword evidence="1" id="KW-0812">Transmembrane</keyword>
<evidence type="ECO:0000256" key="1">
    <source>
        <dbReference type="SAM" id="Phobius"/>
    </source>
</evidence>
<keyword evidence="1" id="KW-0472">Membrane</keyword>
<dbReference type="VEuPathDB" id="FungiDB:I7I53_11974"/>
<dbReference type="Proteomes" id="UP000663419">
    <property type="component" value="Chromosome 6"/>
</dbReference>
<feature type="transmembrane region" description="Helical" evidence="1">
    <location>
        <begin position="68"/>
        <end position="89"/>
    </location>
</feature>
<proteinExistence type="predicted"/>
<gene>
    <name evidence="2" type="ORF">I7I53_11974</name>
</gene>
<accession>A0A8A1LYU8</accession>
<reference evidence="2" key="1">
    <citation type="submission" date="2021-01" db="EMBL/GenBank/DDBJ databases">
        <title>Chromosome-level genome assembly of a human fungal pathogen reveals clustering of transcriptionally co-regulated genes.</title>
        <authorList>
            <person name="Voorhies M."/>
            <person name="Cohen S."/>
            <person name="Shea T.P."/>
            <person name="Petrus S."/>
            <person name="Munoz J.F."/>
            <person name="Poplawski S."/>
            <person name="Goldman W.E."/>
            <person name="Michael T."/>
            <person name="Cuomo C.A."/>
            <person name="Sil A."/>
            <person name="Beyhan S."/>
        </authorList>
    </citation>
    <scope>NUCLEOTIDE SEQUENCE</scope>
    <source>
        <strain evidence="2">H88</strain>
    </source>
</reference>
<keyword evidence="1" id="KW-1133">Transmembrane helix</keyword>
<organism evidence="2 3">
    <name type="scientific">Ajellomyces capsulatus (strain H88)</name>
    <name type="common">Darling's disease fungus</name>
    <name type="synonym">Histoplasma capsulatum</name>
    <dbReference type="NCBI Taxonomy" id="544711"/>
    <lineage>
        <taxon>Eukaryota</taxon>
        <taxon>Fungi</taxon>
        <taxon>Dikarya</taxon>
        <taxon>Ascomycota</taxon>
        <taxon>Pezizomycotina</taxon>
        <taxon>Eurotiomycetes</taxon>
        <taxon>Eurotiomycetidae</taxon>
        <taxon>Onygenales</taxon>
        <taxon>Ajellomycetaceae</taxon>
        <taxon>Histoplasma</taxon>
    </lineage>
</organism>
<dbReference type="AlphaFoldDB" id="A0A8A1LYU8"/>
<dbReference type="EMBL" id="CP069107">
    <property type="protein sequence ID" value="QSS57703.1"/>
    <property type="molecule type" value="Genomic_DNA"/>
</dbReference>
<protein>
    <submittedName>
        <fullName evidence="2">Uncharacterized protein</fullName>
    </submittedName>
</protein>
<evidence type="ECO:0000313" key="3">
    <source>
        <dbReference type="Proteomes" id="UP000663419"/>
    </source>
</evidence>
<name>A0A8A1LYU8_AJEC8</name>
<evidence type="ECO:0000313" key="2">
    <source>
        <dbReference type="EMBL" id="QSS57703.1"/>
    </source>
</evidence>